<keyword evidence="2" id="KW-0472">Membrane</keyword>
<protein>
    <submittedName>
        <fullName evidence="3">Minor tail protein</fullName>
    </submittedName>
</protein>
<keyword evidence="2" id="KW-1133">Transmembrane helix</keyword>
<evidence type="ECO:0000256" key="1">
    <source>
        <dbReference type="SAM" id="Coils"/>
    </source>
</evidence>
<dbReference type="SUPFAM" id="SSF57997">
    <property type="entry name" value="Tropomyosin"/>
    <property type="match status" value="1"/>
</dbReference>
<dbReference type="EMBL" id="BK032809">
    <property type="protein sequence ID" value="DAF61355.1"/>
    <property type="molecule type" value="Genomic_DNA"/>
</dbReference>
<keyword evidence="2" id="KW-0812">Transmembrane</keyword>
<feature type="coiled-coil region" evidence="1">
    <location>
        <begin position="66"/>
        <end position="237"/>
    </location>
</feature>
<keyword evidence="1" id="KW-0175">Coiled coil</keyword>
<name>A0A8S5TE87_9CAUD</name>
<accession>A0A8S5TE87</accession>
<evidence type="ECO:0000256" key="2">
    <source>
        <dbReference type="SAM" id="Phobius"/>
    </source>
</evidence>
<reference evidence="3" key="1">
    <citation type="journal article" date="2021" name="Proc. Natl. Acad. Sci. U.S.A.">
        <title>A Catalog of Tens of Thousands of Viruses from Human Metagenomes Reveals Hidden Associations with Chronic Diseases.</title>
        <authorList>
            <person name="Tisza M.J."/>
            <person name="Buck C.B."/>
        </authorList>
    </citation>
    <scope>NUCLEOTIDE SEQUENCE</scope>
    <source>
        <strain evidence="3">Ctacm4</strain>
    </source>
</reference>
<sequence length="732" mass="79141">MADELKRVGLVFKADGAADFQKTMQQVNTAVQENSNSFKLAKAAWDDSTTAVEKLKDRQGYLAKQTDVYSDKVEILKRELEEMKSAENRNEDAIRKKQNQLTSAQISLTKYQKGLAEVTEELESGAAESKEQIRKLSDEIAESTDKIKANEIEIEALKSKYDDHIKSIVKYKDEQKYLSNQTENYERILESLKKQLDILKSAENKDEKAIQDKKNEINETTTKLNGYKSKLEDVEKKLKNGAAATEGYAEKVQAFGNKAKETGDKFSGISTAAAGLVAATAATVPATAEYRKIMGSLEVSSQNAGYTAEQTAESYRTLYGVLADDQTAATTTANLQALGLSQEELSTVIEGTIGAWATYGDSIPIDGLAESINETVKTSTVTGTFADMLNWAGTSEDAFNEKLAACGSESERVNLVMQEMANQGLVDAGKKWQENNKNLVDGNKATADFQQATAELADTVAPLITQITELIAGLIEEFNQLSPEGQRLIAGCVLVVAAVGPVISIISKVAGGVSSLIGIISKIAPVLGPIKTGFAAVNAVMAANPILIIIAAVAALIAIFVTLYNKCEWFRDGVNAIFGAVADFIKGAIDKIKGFFDFDWKLPKIKLPHFKASGEWSLSPLKVPKFSVDWYANGGILNSPTIFGQNGNSLMGGGEAGKEAVLPIELLKTYMREENESNNSVLASMIADAIQKMTLVCQNDIYIGDKKTVSALTNLILKNVSNKMLNAQGAKG</sequence>
<feature type="transmembrane region" description="Helical" evidence="2">
    <location>
        <begin position="542"/>
        <end position="564"/>
    </location>
</feature>
<evidence type="ECO:0000313" key="3">
    <source>
        <dbReference type="EMBL" id="DAF61355.1"/>
    </source>
</evidence>
<organism evidence="3">
    <name type="scientific">Siphoviridae sp. ctacm4</name>
    <dbReference type="NCBI Taxonomy" id="2827895"/>
    <lineage>
        <taxon>Viruses</taxon>
        <taxon>Duplodnaviria</taxon>
        <taxon>Heunggongvirae</taxon>
        <taxon>Uroviricota</taxon>
        <taxon>Caudoviricetes</taxon>
    </lineage>
</organism>
<proteinExistence type="predicted"/>